<dbReference type="AlphaFoldDB" id="A0A1L7RMA4"/>
<reference evidence="1" key="1">
    <citation type="submission" date="2014-07" db="EMBL/GenBank/DDBJ databases">
        <authorList>
            <person name="Zhang J.E."/>
            <person name="Yang H."/>
            <person name="Guo J."/>
            <person name="Deng Z."/>
            <person name="Luo H."/>
            <person name="Luo M."/>
            <person name="Zhao B."/>
        </authorList>
    </citation>
    <scope>NUCLEOTIDE SEQUENCE</scope>
    <source>
        <strain evidence="1">AM4</strain>
    </source>
</reference>
<evidence type="ECO:0000313" key="1">
    <source>
        <dbReference type="EMBL" id="CED90762.1"/>
    </source>
</evidence>
<accession>A0A1L7RMA4</accession>
<protein>
    <submittedName>
        <fullName evidence="1">Uncharacterized protein</fullName>
    </submittedName>
</protein>
<dbReference type="EMBL" id="LK995484">
    <property type="protein sequence ID" value="CED90762.1"/>
    <property type="molecule type" value="Genomic_DNA"/>
</dbReference>
<dbReference type="RefSeq" id="WP_210579462.1">
    <property type="nucleotide sequence ID" value="NZ_LK995484.1"/>
</dbReference>
<organism evidence="1">
    <name type="scientific">Actinomyces succiniciruminis</name>
    <dbReference type="NCBI Taxonomy" id="1522002"/>
    <lineage>
        <taxon>Bacteria</taxon>
        <taxon>Bacillati</taxon>
        <taxon>Actinomycetota</taxon>
        <taxon>Actinomycetes</taxon>
        <taxon>Actinomycetales</taxon>
        <taxon>Actinomycetaceae</taxon>
        <taxon>Actinomyces</taxon>
    </lineage>
</organism>
<gene>
    <name evidence="1" type="ORF">AAM4_0930</name>
</gene>
<proteinExistence type="predicted"/>
<name>A0A1L7RMA4_9ACTO</name>
<sequence>MRVGQVGSTVRKTVAVRRQAVSGILSEFVINAIEASGNGRSDVIEVLAKRLSDDIAGEMEQNLRSGPSARRGDRHLWCVVLATICRLYDETFAFSKKTVDDLVDGLLKQLSRETSRDLGEETSSRDLYSYRRGCRVIAAFELAEYEFLGVLAKRAIDSVLAAMKQVGEEAVMRQMRMMTAVMCPDPDRHPDVIKYCIWPLLSGPFREALEEGIEEEMRVWLRNTYPCVRTHS</sequence>